<dbReference type="CDD" id="cd06257">
    <property type="entry name" value="DnaJ"/>
    <property type="match status" value="1"/>
</dbReference>
<dbReference type="PROSITE" id="PS00636">
    <property type="entry name" value="DNAJ_1"/>
    <property type="match status" value="1"/>
</dbReference>
<dbReference type="InterPro" id="IPR001623">
    <property type="entry name" value="DnaJ_domain"/>
</dbReference>
<dbReference type="SMART" id="SM00271">
    <property type="entry name" value="DnaJ"/>
    <property type="match status" value="1"/>
</dbReference>
<comment type="caution">
    <text evidence="4">The sequence shown here is derived from an EMBL/GenBank/DDBJ whole genome shotgun (WGS) entry which is preliminary data.</text>
</comment>
<evidence type="ECO:0000256" key="2">
    <source>
        <dbReference type="SAM" id="MobiDB-lite"/>
    </source>
</evidence>
<feature type="region of interest" description="Disordered" evidence="2">
    <location>
        <begin position="255"/>
        <end position="276"/>
    </location>
</feature>
<dbReference type="SMART" id="SM00028">
    <property type="entry name" value="TPR"/>
    <property type="match status" value="8"/>
</dbReference>
<evidence type="ECO:0000313" key="5">
    <source>
        <dbReference type="Proteomes" id="UP000249390"/>
    </source>
</evidence>
<feature type="compositionally biased region" description="Basic and acidic residues" evidence="2">
    <location>
        <begin position="706"/>
        <end position="715"/>
    </location>
</feature>
<feature type="compositionally biased region" description="Basic residues" evidence="2">
    <location>
        <begin position="72"/>
        <end position="86"/>
    </location>
</feature>
<evidence type="ECO:0000313" key="4">
    <source>
        <dbReference type="EMBL" id="RAL48499.1"/>
    </source>
</evidence>
<feature type="compositionally biased region" description="Basic and acidic residues" evidence="2">
    <location>
        <begin position="676"/>
        <end position="685"/>
    </location>
</feature>
<dbReference type="PROSITE" id="PS50076">
    <property type="entry name" value="DNAJ_2"/>
    <property type="match status" value="1"/>
</dbReference>
<dbReference type="Gene3D" id="1.25.40.10">
    <property type="entry name" value="Tetratricopeptide repeat domain"/>
    <property type="match status" value="2"/>
</dbReference>
<dbReference type="InterPro" id="IPR011990">
    <property type="entry name" value="TPR-like_helical_dom_sf"/>
</dbReference>
<feature type="coiled-coil region" evidence="1">
    <location>
        <begin position="1185"/>
        <end position="1238"/>
    </location>
</feature>
<feature type="region of interest" description="Disordered" evidence="2">
    <location>
        <begin position="657"/>
        <end position="716"/>
    </location>
</feature>
<protein>
    <recommendedName>
        <fullName evidence="3">J domain-containing protein</fullName>
    </recommendedName>
</protein>
<feature type="region of interest" description="Disordered" evidence="2">
    <location>
        <begin position="27"/>
        <end position="49"/>
    </location>
</feature>
<feature type="domain" description="J" evidence="3">
    <location>
        <begin position="1242"/>
        <end position="1327"/>
    </location>
</feature>
<dbReference type="SUPFAM" id="SSF48452">
    <property type="entry name" value="TPR-like"/>
    <property type="match status" value="2"/>
</dbReference>
<gene>
    <name evidence="4" type="ORF">DM860_005923</name>
</gene>
<dbReference type="InterPro" id="IPR036869">
    <property type="entry name" value="J_dom_sf"/>
</dbReference>
<accession>A0A328DVP2</accession>
<dbReference type="PANTHER" id="PTHR45181:SF8">
    <property type="entry name" value="HEAT SHOCK PROTEIN DNAJ WITH TETRATRICOPEPTIDE REPEAT-CONTAINING PROTEIN"/>
    <property type="match status" value="1"/>
</dbReference>
<proteinExistence type="predicted"/>
<name>A0A328DVP2_9ASTE</name>
<keyword evidence="5" id="KW-1185">Reference proteome</keyword>
<organism evidence="4 5">
    <name type="scientific">Cuscuta australis</name>
    <dbReference type="NCBI Taxonomy" id="267555"/>
    <lineage>
        <taxon>Eukaryota</taxon>
        <taxon>Viridiplantae</taxon>
        <taxon>Streptophyta</taxon>
        <taxon>Embryophyta</taxon>
        <taxon>Tracheophyta</taxon>
        <taxon>Spermatophyta</taxon>
        <taxon>Magnoliopsida</taxon>
        <taxon>eudicotyledons</taxon>
        <taxon>Gunneridae</taxon>
        <taxon>Pentapetalae</taxon>
        <taxon>asterids</taxon>
        <taxon>lamiids</taxon>
        <taxon>Solanales</taxon>
        <taxon>Convolvulaceae</taxon>
        <taxon>Cuscuteae</taxon>
        <taxon>Cuscuta</taxon>
        <taxon>Cuscuta subgen. Grammica</taxon>
        <taxon>Cuscuta sect. Cleistogrammica</taxon>
    </lineage>
</organism>
<feature type="compositionally biased region" description="Polar residues" evidence="2">
    <location>
        <begin position="176"/>
        <end position="186"/>
    </location>
</feature>
<feature type="compositionally biased region" description="Low complexity" evidence="2">
    <location>
        <begin position="261"/>
        <end position="276"/>
    </location>
</feature>
<dbReference type="SUPFAM" id="SSF46565">
    <property type="entry name" value="Chaperone J-domain"/>
    <property type="match status" value="1"/>
</dbReference>
<dbReference type="Pfam" id="PF00226">
    <property type="entry name" value="DnaJ"/>
    <property type="match status" value="1"/>
</dbReference>
<keyword evidence="1" id="KW-0175">Coiled coil</keyword>
<sequence>MSLPAMGCNFRSPINPSAVFPDTQNLQSSARSYPERPLAADSASSFGSSDLASSTSGGFKFSYVSEKCAKSSRPKPRMAKIRKHLKKSEPVGDGFGYNPFKLGPESSGSDCSANDYAGGSRGSDCSGLNVNRGSSGHIENSKQVSRAEHGDGNPLFVFGANKSQTLSITSEFVFGSNQSRPRSMSSVEGDGNVPEATKSSSVPNSIFENAAHLHSNLGQKASDRQPGPFKCEKFGVGESVLTSNVSTLQRNDLVSNKHSKSISLDNSSGDSKSSSGVDFNFQNRKFGAKLNGPTTNLCSGKKESSGGGRSSVPEMNETAASIFQSQQSFSTDSGLTGFVFGANDVKSSLYSDMKAQKPIRNWEACKGGKLGSEVASEKGDYNEVFVFKGSNELGKTSCAESSKFDEDMHNSKNKEKAHIYENHGFVFCSPSVCGADVSELSNEFNSLSMSANLANNLSGKLHSNIKNTGMFFFGSNQNPFGFSTQCGNADKNFNNLHENVNTREPGYDENVGKVETAHVTSGIEERKTSSLGVGNQNVMTKSLNKITEFNCSEKISSWRSSDDMHGKENQPIKLNDLTFDGTQFHVSLEDVGVQVNNAAAVAPSLNKDDKTDQAGFKSFQFGMEGTCRDINAFGSSEAFSFKVNLCSGLSKKMVHDSRKHVSDKKVKKKTLSRKNMAKDQADQKNNESPGCGSPMDFSPYQNTNSEAKKKCHEPSETYLEVDSENHLDDEKKNIPSAESSLIDGLTAIRRQYKKKYRTKGCNLSNETSQQKSGFVTQMRFPHPGCNDSSDVQSGATSRPQGNGVHLLNADERHAKQEFPDFEACEKCRIRGNLAYKAGDLSKAEEFYSKGIRSFSHLNIPERCIQPLLLCYSNRAATRMSLFRMREAINDCASAAALDPSFLKVKLRAANCYLLLGDVKEAMENYNSCLESKSTVCLDRRIAIEASNGLQKAEKVADGLHLSVELLQLKTSDAAKRALDIIAEALCISLYSEKLLELKAEGLCMLRMYDEAIKLCEQTLDIAEKNYVCLSMENINDTLRLWRWRIMSKSYYNLGKLEAALHLIEKQEQLLAKDRSGNNSQESSIPLGTVIRELLDRKKAGNEAFESKKFAEALDHYNAAISSSVESRPFAAICFCNLAAAHQSLGQIIDAIADCSIAMALDENYSKAASRRATLHEMIRDYAHAVTDLQMLISLLENQLNEKAHEAKSQDRCSSSNTLKELKKARQRLSSIQEKAKSEIPLDLYLILGIRASDPESDIKKAYKKAALKHHPDKAVQFLAKTESMDGQLRKDISNKVQKDADRLFKMIGEAYAVLSNSEKRSDYDREEEMRSARKQKNMNCSGNKSSESYNSPFGRSSYRRYGQESWKTYGNSYSDW</sequence>
<dbReference type="PANTHER" id="PTHR45181">
    <property type="entry name" value="HEAT SHOCK PROTEIN DNAJ WITH TETRATRICOPEPTIDE REPEAT-CONTAINING PROTEIN"/>
    <property type="match status" value="1"/>
</dbReference>
<dbReference type="InterPro" id="IPR018253">
    <property type="entry name" value="DnaJ_domain_CS"/>
</dbReference>
<dbReference type="InterPro" id="IPR019734">
    <property type="entry name" value="TPR_rpt"/>
</dbReference>
<dbReference type="Proteomes" id="UP000249390">
    <property type="component" value="Unassembled WGS sequence"/>
</dbReference>
<feature type="compositionally biased region" description="Polar residues" evidence="2">
    <location>
        <begin position="1337"/>
        <end position="1354"/>
    </location>
</feature>
<evidence type="ECO:0000259" key="3">
    <source>
        <dbReference type="PROSITE" id="PS50076"/>
    </source>
</evidence>
<evidence type="ECO:0000256" key="1">
    <source>
        <dbReference type="SAM" id="Coils"/>
    </source>
</evidence>
<feature type="compositionally biased region" description="Polar residues" evidence="2">
    <location>
        <begin position="126"/>
        <end position="144"/>
    </location>
</feature>
<feature type="compositionally biased region" description="Basic and acidic residues" evidence="2">
    <location>
        <begin position="1318"/>
        <end position="1331"/>
    </location>
</feature>
<feature type="region of interest" description="Disordered" evidence="2">
    <location>
        <begin position="292"/>
        <end position="313"/>
    </location>
</feature>
<feature type="compositionally biased region" description="Low complexity" evidence="2">
    <location>
        <begin position="39"/>
        <end position="49"/>
    </location>
</feature>
<feature type="region of interest" description="Disordered" evidence="2">
    <location>
        <begin position="176"/>
        <end position="202"/>
    </location>
</feature>
<dbReference type="PRINTS" id="PR00625">
    <property type="entry name" value="JDOMAIN"/>
</dbReference>
<feature type="region of interest" description="Disordered" evidence="2">
    <location>
        <begin position="1318"/>
        <end position="1358"/>
    </location>
</feature>
<feature type="region of interest" description="Disordered" evidence="2">
    <location>
        <begin position="72"/>
        <end position="150"/>
    </location>
</feature>
<dbReference type="EMBL" id="NQVE01000098">
    <property type="protein sequence ID" value="RAL48499.1"/>
    <property type="molecule type" value="Genomic_DNA"/>
</dbReference>
<dbReference type="Gene3D" id="1.10.287.110">
    <property type="entry name" value="DnaJ domain"/>
    <property type="match status" value="1"/>
</dbReference>
<reference evidence="4 5" key="1">
    <citation type="submission" date="2018-06" db="EMBL/GenBank/DDBJ databases">
        <title>The Genome of Cuscuta australis (Dodder) Provides Insight into the Evolution of Plant Parasitism.</title>
        <authorList>
            <person name="Liu H."/>
        </authorList>
    </citation>
    <scope>NUCLEOTIDE SEQUENCE [LARGE SCALE GENOMIC DNA]</scope>
    <source>
        <strain evidence="5">cv. Yunnan</strain>
        <tissue evidence="4">Vines</tissue>
    </source>
</reference>